<dbReference type="EMBL" id="JAULSV010000005">
    <property type="protein sequence ID" value="KAK0643929.1"/>
    <property type="molecule type" value="Genomic_DNA"/>
</dbReference>
<dbReference type="AlphaFoldDB" id="A0AA39Y1A7"/>
<evidence type="ECO:0000313" key="3">
    <source>
        <dbReference type="Proteomes" id="UP001174936"/>
    </source>
</evidence>
<feature type="compositionally biased region" description="Low complexity" evidence="1">
    <location>
        <begin position="94"/>
        <end position="105"/>
    </location>
</feature>
<accession>A0AA39Y1A7</accession>
<name>A0AA39Y1A7_9PEZI</name>
<keyword evidence="3" id="KW-1185">Reference proteome</keyword>
<feature type="compositionally biased region" description="Basic residues" evidence="1">
    <location>
        <begin position="73"/>
        <end position="83"/>
    </location>
</feature>
<dbReference type="Proteomes" id="UP001174936">
    <property type="component" value="Unassembled WGS sequence"/>
</dbReference>
<sequence length="146" mass="16466">MSTTKPLPPLAVSVLTADGRPHELRDMFDEMMVLPAEKAEAMGSFSEHWYRLWTVWKLHCNKKVRCYRAGASSRKKPASVKNKKPTEKTPEDFAGTAGKNTTATKTEAMAEQLKDAFEDFFVIPKDDFDEWEDLGAVAEELRGRGL</sequence>
<reference evidence="2" key="1">
    <citation type="submission" date="2023-06" db="EMBL/GenBank/DDBJ databases">
        <title>Genome-scale phylogeny and comparative genomics of the fungal order Sordariales.</title>
        <authorList>
            <consortium name="Lawrence Berkeley National Laboratory"/>
            <person name="Hensen N."/>
            <person name="Bonometti L."/>
            <person name="Westerberg I."/>
            <person name="Brannstrom I.O."/>
            <person name="Guillou S."/>
            <person name="Cros-Aarteil S."/>
            <person name="Calhoun S."/>
            <person name="Haridas S."/>
            <person name="Kuo A."/>
            <person name="Mondo S."/>
            <person name="Pangilinan J."/>
            <person name="Riley R."/>
            <person name="Labutti K."/>
            <person name="Andreopoulos B."/>
            <person name="Lipzen A."/>
            <person name="Chen C."/>
            <person name="Yanf M."/>
            <person name="Daum C."/>
            <person name="Ng V."/>
            <person name="Clum A."/>
            <person name="Steindorff A."/>
            <person name="Ohm R."/>
            <person name="Martin F."/>
            <person name="Silar P."/>
            <person name="Natvig D."/>
            <person name="Lalanne C."/>
            <person name="Gautier V."/>
            <person name="Ament-Velasquez S.L."/>
            <person name="Kruys A."/>
            <person name="Hutchinson M.I."/>
            <person name="Powell A.J."/>
            <person name="Barry K."/>
            <person name="Miller A.N."/>
            <person name="Grigoriev I.V."/>
            <person name="Debuchy R."/>
            <person name="Gladieux P."/>
            <person name="Thoren M.H."/>
            <person name="Johannesson H."/>
        </authorList>
    </citation>
    <scope>NUCLEOTIDE SEQUENCE</scope>
    <source>
        <strain evidence="2">SMH2532-1</strain>
    </source>
</reference>
<comment type="caution">
    <text evidence="2">The sequence shown here is derived from an EMBL/GenBank/DDBJ whole genome shotgun (WGS) entry which is preliminary data.</text>
</comment>
<proteinExistence type="predicted"/>
<evidence type="ECO:0000313" key="2">
    <source>
        <dbReference type="EMBL" id="KAK0643929.1"/>
    </source>
</evidence>
<organism evidence="2 3">
    <name type="scientific">Cercophora newfieldiana</name>
    <dbReference type="NCBI Taxonomy" id="92897"/>
    <lineage>
        <taxon>Eukaryota</taxon>
        <taxon>Fungi</taxon>
        <taxon>Dikarya</taxon>
        <taxon>Ascomycota</taxon>
        <taxon>Pezizomycotina</taxon>
        <taxon>Sordariomycetes</taxon>
        <taxon>Sordariomycetidae</taxon>
        <taxon>Sordariales</taxon>
        <taxon>Lasiosphaeriaceae</taxon>
        <taxon>Cercophora</taxon>
    </lineage>
</organism>
<evidence type="ECO:0000256" key="1">
    <source>
        <dbReference type="SAM" id="MobiDB-lite"/>
    </source>
</evidence>
<protein>
    <submittedName>
        <fullName evidence="2">Uncharacterized protein</fullName>
    </submittedName>
</protein>
<gene>
    <name evidence="2" type="ORF">B0T16DRAFT_460022</name>
</gene>
<feature type="region of interest" description="Disordered" evidence="1">
    <location>
        <begin position="71"/>
        <end position="105"/>
    </location>
</feature>